<comment type="caution">
    <text evidence="1">The sequence shown here is derived from an EMBL/GenBank/DDBJ whole genome shotgun (WGS) entry which is preliminary data.</text>
</comment>
<dbReference type="AlphaFoldDB" id="A0A2M9YFR1"/>
<gene>
    <name evidence="1" type="ORF">CH362_00800</name>
</gene>
<reference evidence="1 2" key="1">
    <citation type="submission" date="2017-07" db="EMBL/GenBank/DDBJ databases">
        <title>Leptospira spp. isolated from tropical soils.</title>
        <authorList>
            <person name="Thibeaux R."/>
            <person name="Iraola G."/>
            <person name="Ferres I."/>
            <person name="Bierque E."/>
            <person name="Girault D."/>
            <person name="Soupe-Gilbert M.-E."/>
            <person name="Picardeau M."/>
            <person name="Goarant C."/>
        </authorList>
    </citation>
    <scope>NUCLEOTIDE SEQUENCE [LARGE SCALE GENOMIC DNA]</scope>
    <source>
        <strain evidence="1 2">FH4-C-A2</strain>
    </source>
</reference>
<sequence>MSKIKDLFNSDIRTSYLKESWKEEDWYESLANRPGIEQKIPYFKKGETSSLKVAVLSR</sequence>
<keyword evidence="2" id="KW-1185">Reference proteome</keyword>
<dbReference type="EMBL" id="NPDR01000001">
    <property type="protein sequence ID" value="PJZ50349.1"/>
    <property type="molecule type" value="Genomic_DNA"/>
</dbReference>
<proteinExistence type="predicted"/>
<protein>
    <submittedName>
        <fullName evidence="1">Uncharacterized protein</fullName>
    </submittedName>
</protein>
<name>A0A2M9YFR1_9LEPT</name>
<organism evidence="1 2">
    <name type="scientific">Leptospira saintgironsiae</name>
    <dbReference type="NCBI Taxonomy" id="2023183"/>
    <lineage>
        <taxon>Bacteria</taxon>
        <taxon>Pseudomonadati</taxon>
        <taxon>Spirochaetota</taxon>
        <taxon>Spirochaetia</taxon>
        <taxon>Leptospirales</taxon>
        <taxon>Leptospiraceae</taxon>
        <taxon>Leptospira</taxon>
    </lineage>
</organism>
<dbReference type="Proteomes" id="UP000231926">
    <property type="component" value="Unassembled WGS sequence"/>
</dbReference>
<dbReference type="RefSeq" id="WP_165780213.1">
    <property type="nucleotide sequence ID" value="NZ_NPDR01000001.1"/>
</dbReference>
<dbReference type="NCBIfam" id="NF047555">
    <property type="entry name" value="LIMLP_16695_fam"/>
    <property type="match status" value="1"/>
</dbReference>
<evidence type="ECO:0000313" key="2">
    <source>
        <dbReference type="Proteomes" id="UP000231926"/>
    </source>
</evidence>
<evidence type="ECO:0000313" key="1">
    <source>
        <dbReference type="EMBL" id="PJZ50349.1"/>
    </source>
</evidence>
<accession>A0A2M9YFR1</accession>